<dbReference type="VEuPathDB" id="MicrosporidiaDB:DI09_272p10"/>
<evidence type="ECO:0000313" key="3">
    <source>
        <dbReference type="Proteomes" id="UP000029725"/>
    </source>
</evidence>
<dbReference type="HOGENOM" id="CLU_1949342_0_0_1"/>
<evidence type="ECO:0000256" key="1">
    <source>
        <dbReference type="SAM" id="MobiDB-lite"/>
    </source>
</evidence>
<proteinExistence type="predicted"/>
<dbReference type="AlphaFoldDB" id="A0A098VVP3"/>
<accession>A0A098VVP3</accession>
<dbReference type="EMBL" id="JMKJ01000191">
    <property type="protein sequence ID" value="KGG51796.1"/>
    <property type="molecule type" value="Genomic_DNA"/>
</dbReference>
<feature type="compositionally biased region" description="Basic and acidic residues" evidence="1">
    <location>
        <begin position="103"/>
        <end position="129"/>
    </location>
</feature>
<dbReference type="Proteomes" id="UP000029725">
    <property type="component" value="Unassembled WGS sequence"/>
</dbReference>
<dbReference type="GeneID" id="25259318"/>
<dbReference type="RefSeq" id="XP_013238232.1">
    <property type="nucleotide sequence ID" value="XM_013382778.1"/>
</dbReference>
<keyword evidence="3" id="KW-1185">Reference proteome</keyword>
<sequence>MTLIATENSQNLLVSHVNGIEKDLLNLKILTDQKAQETQEAQGMLLEILSIPYLFNLKNLILKDFIAAQKNLVDQEVLAEEQALKIIKVLQVQISQEDMQTLENRKAPKEDLPAQKAEEARLLQKDQSS</sequence>
<feature type="region of interest" description="Disordered" evidence="1">
    <location>
        <begin position="101"/>
        <end position="129"/>
    </location>
</feature>
<organism evidence="2 3">
    <name type="scientific">Mitosporidium daphniae</name>
    <dbReference type="NCBI Taxonomy" id="1485682"/>
    <lineage>
        <taxon>Eukaryota</taxon>
        <taxon>Fungi</taxon>
        <taxon>Fungi incertae sedis</taxon>
        <taxon>Microsporidia</taxon>
        <taxon>Mitosporidium</taxon>
    </lineage>
</organism>
<comment type="caution">
    <text evidence="2">The sequence shown here is derived from an EMBL/GenBank/DDBJ whole genome shotgun (WGS) entry which is preliminary data.</text>
</comment>
<name>A0A098VVP3_9MICR</name>
<gene>
    <name evidence="2" type="ORF">DI09_272p10</name>
</gene>
<protein>
    <submittedName>
        <fullName evidence="2">Uncharacterized protein</fullName>
    </submittedName>
</protein>
<evidence type="ECO:0000313" key="2">
    <source>
        <dbReference type="EMBL" id="KGG51796.1"/>
    </source>
</evidence>
<reference evidence="2 3" key="1">
    <citation type="submission" date="2014-04" db="EMBL/GenBank/DDBJ databases">
        <title>A new species of microsporidia sheds light on the evolution of extreme parasitism.</title>
        <authorList>
            <person name="Haag K.L."/>
            <person name="James T.Y."/>
            <person name="Larsson R."/>
            <person name="Schaer T.M."/>
            <person name="Refardt D."/>
            <person name="Pombert J.-F."/>
            <person name="Ebert D."/>
        </authorList>
    </citation>
    <scope>NUCLEOTIDE SEQUENCE [LARGE SCALE GENOMIC DNA]</scope>
    <source>
        <strain evidence="2 3">UGP3</strain>
        <tissue evidence="2">Spores</tissue>
    </source>
</reference>